<sequence>MSLAVTLIVNDLGAAIVIWGTSTAGSFCRTAAKVCSNPSIFDSHCIDDGVLPGGFVFVKFGAIVLLSPSKSRTTLVAITANTHVPFHFITSRSPVVGIVQ</sequence>
<keyword evidence="2" id="KW-1185">Reference proteome</keyword>
<comment type="caution">
    <text evidence="1">The sequence shown here is derived from an EMBL/GenBank/DDBJ whole genome shotgun (WGS) entry which is preliminary data.</text>
</comment>
<name>A0AA38MDD5_9CUCU</name>
<accession>A0AA38MDD5</accession>
<dbReference type="AlphaFoldDB" id="A0AA38MDD5"/>
<gene>
    <name evidence="1" type="ORF">Zmor_017882</name>
</gene>
<evidence type="ECO:0000313" key="1">
    <source>
        <dbReference type="EMBL" id="KAJ3651876.1"/>
    </source>
</evidence>
<organism evidence="1 2">
    <name type="scientific">Zophobas morio</name>
    <dbReference type="NCBI Taxonomy" id="2755281"/>
    <lineage>
        <taxon>Eukaryota</taxon>
        <taxon>Metazoa</taxon>
        <taxon>Ecdysozoa</taxon>
        <taxon>Arthropoda</taxon>
        <taxon>Hexapoda</taxon>
        <taxon>Insecta</taxon>
        <taxon>Pterygota</taxon>
        <taxon>Neoptera</taxon>
        <taxon>Endopterygota</taxon>
        <taxon>Coleoptera</taxon>
        <taxon>Polyphaga</taxon>
        <taxon>Cucujiformia</taxon>
        <taxon>Tenebrionidae</taxon>
        <taxon>Zophobas</taxon>
    </lineage>
</organism>
<dbReference type="EMBL" id="JALNTZ010000005">
    <property type="protein sequence ID" value="KAJ3651876.1"/>
    <property type="molecule type" value="Genomic_DNA"/>
</dbReference>
<proteinExistence type="predicted"/>
<evidence type="ECO:0000313" key="2">
    <source>
        <dbReference type="Proteomes" id="UP001168821"/>
    </source>
</evidence>
<protein>
    <submittedName>
        <fullName evidence="1">Uncharacterized protein</fullName>
    </submittedName>
</protein>
<dbReference type="Proteomes" id="UP001168821">
    <property type="component" value="Unassembled WGS sequence"/>
</dbReference>
<reference evidence="1" key="1">
    <citation type="journal article" date="2023" name="G3 (Bethesda)">
        <title>Whole genome assemblies of Zophobas morio and Tenebrio molitor.</title>
        <authorList>
            <person name="Kaur S."/>
            <person name="Stinson S.A."/>
            <person name="diCenzo G.C."/>
        </authorList>
    </citation>
    <scope>NUCLEOTIDE SEQUENCE</scope>
    <source>
        <strain evidence="1">QUZm001</strain>
    </source>
</reference>